<feature type="region of interest" description="Disordered" evidence="1">
    <location>
        <begin position="1"/>
        <end position="635"/>
    </location>
</feature>
<dbReference type="AlphaFoldDB" id="A0A9W4GYN0"/>
<feature type="region of interest" description="Disordered" evidence="1">
    <location>
        <begin position="770"/>
        <end position="818"/>
    </location>
</feature>
<feature type="compositionally biased region" description="Low complexity" evidence="1">
    <location>
        <begin position="479"/>
        <end position="492"/>
    </location>
</feature>
<sequence length="818" mass="91368">MGGQRSFRDGGGRPCRVFNSPRPQRSPKVGRTSDTAVQIDTACAANYPRTLSRAGNHRSVQDGHAPFQRRRSRPPGAGLSAPLPGVRTRPSRTRPVRGRCRGHRRRRRLARRVRRDHRRPRRRRPARRARAPGPRRRHGEGQGRGRRPRHRRLPALPRRRRPHGTGHPRGPRRQARPYRRPRRAALRPRALHRVGERPGKRRRRLPGRRGNPRLHRRRPARLPGLLPGRLEPGGPQGPLDLPRLRLRRRPLRRCRRRHPAAHRRRPHRLPRPGVRALAQTPLRQPHHHPRRPPPGRTRPLRGAVRRPGPAGGGRAGRAVRADGRAADGRRRGPAHPRRGTRLRPQGRPAAHRPPPRRLDRTGTQGGPLGQGRRHRLLRPLPRGPGRTGAGHAGRQEGQGTQERPGPLPLPALLPAPAAPPRRPQPGALRGLLEPRGLLQPGRDLPQGRRDRTAPARRVGRQQARPGRAAARHRPRRRQLPALLGRPGQGRLPRQQRELHRERHQAPRADVCADPPRHTAQAHGHGPAGQARRRQGHELRAAPGPRRPVGLLARPQPALSRGLRPGLPQRLPHPAQRLPAQRRLLHLGPGRRPPRPPGPRARPRHHGDPLRPHPPRLPARFRPPAGPGAARPRTRTRVHAARAGALLLRAEPAARRAASGRHDRGRVRPPLRGGPVPRLRRAGHRLLVADVRLRQPRPADRRPRRRLGGLPGGPGRLLRPALRPARRDARGCRRRRDVPGRGLPRRRVELTGRRRVAGRLPYAVLFLRRRARGGTGGPSRLPGGGGPPPLPPPPRPPSGAVPGHPHHPRPDPGGPGTLR</sequence>
<proteinExistence type="predicted"/>
<keyword evidence="3" id="KW-1185">Reference proteome</keyword>
<feature type="compositionally biased region" description="Pro residues" evidence="1">
    <location>
        <begin position="405"/>
        <end position="423"/>
    </location>
</feature>
<dbReference type="EMBL" id="CAJVAX010000007">
    <property type="protein sequence ID" value="CAG7622895.1"/>
    <property type="molecule type" value="Genomic_DNA"/>
</dbReference>
<feature type="compositionally biased region" description="Basic and acidic residues" evidence="1">
    <location>
        <begin position="494"/>
        <end position="506"/>
    </location>
</feature>
<accession>A0A9W4GYN0</accession>
<name>A0A9W4GYN0_9ACTN</name>
<feature type="compositionally biased region" description="Low complexity" evidence="1">
    <location>
        <begin position="221"/>
        <end position="241"/>
    </location>
</feature>
<feature type="region of interest" description="Disordered" evidence="1">
    <location>
        <begin position="695"/>
        <end position="745"/>
    </location>
</feature>
<feature type="compositionally biased region" description="Basic residues" evidence="1">
    <location>
        <begin position="199"/>
        <end position="220"/>
    </location>
</feature>
<feature type="compositionally biased region" description="Basic residues" evidence="1">
    <location>
        <begin position="469"/>
        <end position="478"/>
    </location>
</feature>
<reference evidence="2" key="1">
    <citation type="submission" date="2021-06" db="EMBL/GenBank/DDBJ databases">
        <authorList>
            <person name="Arsene-Ploetze F."/>
        </authorList>
    </citation>
    <scope>NUCLEOTIDE SEQUENCE</scope>
    <source>
        <strain evidence="2">SBRY1</strain>
    </source>
</reference>
<feature type="compositionally biased region" description="Low complexity" evidence="1">
    <location>
        <begin position="74"/>
        <end position="88"/>
    </location>
</feature>
<feature type="compositionally biased region" description="Pro residues" evidence="1">
    <location>
        <begin position="784"/>
        <end position="798"/>
    </location>
</feature>
<feature type="compositionally biased region" description="Basic and acidic residues" evidence="1">
    <location>
        <begin position="1"/>
        <end position="11"/>
    </location>
</feature>
<feature type="compositionally biased region" description="Basic residues" evidence="1">
    <location>
        <begin position="284"/>
        <end position="293"/>
    </location>
</feature>
<feature type="compositionally biased region" description="Basic and acidic residues" evidence="1">
    <location>
        <begin position="319"/>
        <end position="330"/>
    </location>
</feature>
<feature type="region of interest" description="Disordered" evidence="1">
    <location>
        <begin position="651"/>
        <end position="677"/>
    </location>
</feature>
<gene>
    <name evidence="2" type="ORF">SBRY_150031</name>
</gene>
<protein>
    <submittedName>
        <fullName evidence="2">Uncharacterized protein</fullName>
    </submittedName>
</protein>
<evidence type="ECO:0000313" key="3">
    <source>
        <dbReference type="Proteomes" id="UP001153328"/>
    </source>
</evidence>
<feature type="compositionally biased region" description="Low complexity" evidence="1">
    <location>
        <begin position="617"/>
        <end position="630"/>
    </location>
</feature>
<dbReference type="Proteomes" id="UP001153328">
    <property type="component" value="Unassembled WGS sequence"/>
</dbReference>
<feature type="compositionally biased region" description="Low complexity" evidence="1">
    <location>
        <begin position="520"/>
        <end position="529"/>
    </location>
</feature>
<comment type="caution">
    <text evidence="2">The sequence shown here is derived from an EMBL/GenBank/DDBJ whole genome shotgun (WGS) entry which is preliminary data.</text>
</comment>
<evidence type="ECO:0000313" key="2">
    <source>
        <dbReference type="EMBL" id="CAG7622895.1"/>
    </source>
</evidence>
<feature type="compositionally biased region" description="Basic residues" evidence="1">
    <location>
        <begin position="89"/>
        <end position="192"/>
    </location>
</feature>
<feature type="compositionally biased region" description="Basic residues" evidence="1">
    <location>
        <begin position="331"/>
        <end position="341"/>
    </location>
</feature>
<organism evidence="2 3">
    <name type="scientific">Actinacidiphila bryophytorum</name>
    <dbReference type="NCBI Taxonomy" id="1436133"/>
    <lineage>
        <taxon>Bacteria</taxon>
        <taxon>Bacillati</taxon>
        <taxon>Actinomycetota</taxon>
        <taxon>Actinomycetes</taxon>
        <taxon>Kitasatosporales</taxon>
        <taxon>Streptomycetaceae</taxon>
        <taxon>Actinacidiphila</taxon>
    </lineage>
</organism>
<feature type="compositionally biased region" description="Basic residues" evidence="1">
    <location>
        <begin position="244"/>
        <end position="270"/>
    </location>
</feature>
<evidence type="ECO:0000256" key="1">
    <source>
        <dbReference type="SAM" id="MobiDB-lite"/>
    </source>
</evidence>